<evidence type="ECO:0000256" key="1">
    <source>
        <dbReference type="ARBA" id="ARBA00004173"/>
    </source>
</evidence>
<dbReference type="InterPro" id="IPR039603">
    <property type="entry name" value="Ribosomal_mS41"/>
</dbReference>
<feature type="domain" description="Small ribosomal subunit protein mS41 SAM" evidence="5">
    <location>
        <begin position="24"/>
        <end position="79"/>
    </location>
</feature>
<keyword evidence="7" id="KW-1185">Reference proteome</keyword>
<gene>
    <name evidence="6" type="ORF">PPRIM_AZ9-3.1.T0510014</name>
</gene>
<organism evidence="6 7">
    <name type="scientific">Paramecium primaurelia</name>
    <dbReference type="NCBI Taxonomy" id="5886"/>
    <lineage>
        <taxon>Eukaryota</taxon>
        <taxon>Sar</taxon>
        <taxon>Alveolata</taxon>
        <taxon>Ciliophora</taxon>
        <taxon>Intramacronucleata</taxon>
        <taxon>Oligohymenophorea</taxon>
        <taxon>Peniculida</taxon>
        <taxon>Parameciidae</taxon>
        <taxon>Paramecium</taxon>
    </lineage>
</organism>
<comment type="similarity">
    <text evidence="2">Belongs to the mitochondrion-specific ribosomal protein mS41 family.</text>
</comment>
<comment type="caution">
    <text evidence="6">The sequence shown here is derived from an EMBL/GenBank/DDBJ whole genome shotgun (WGS) entry which is preliminary data.</text>
</comment>
<dbReference type="PANTHER" id="PTHR28235:SF1">
    <property type="entry name" value="SMALL RIBOSOMAL SUBUNIT PROTEIN MS41"/>
    <property type="match status" value="1"/>
</dbReference>
<dbReference type="AlphaFoldDB" id="A0A8S1LX74"/>
<dbReference type="PANTHER" id="PTHR28235">
    <property type="entry name" value="PROTEIN FYV4, MITOCHONDRIAL"/>
    <property type="match status" value="1"/>
</dbReference>
<protein>
    <recommendedName>
        <fullName evidence="4">Small ribosomal subunit protein mS41</fullName>
    </recommendedName>
</protein>
<dbReference type="Proteomes" id="UP000688137">
    <property type="component" value="Unassembled WGS sequence"/>
</dbReference>
<accession>A0A8S1LX74</accession>
<keyword evidence="3" id="KW-0496">Mitochondrion</keyword>
<comment type="subcellular location">
    <subcellularLocation>
        <location evidence="1">Mitochondrion</location>
    </subcellularLocation>
</comment>
<dbReference type="Pfam" id="PF09597">
    <property type="entry name" value="SAM_Ribosomal_mS41"/>
    <property type="match status" value="1"/>
</dbReference>
<dbReference type="SMART" id="SM01238">
    <property type="entry name" value="IGR"/>
    <property type="match status" value="1"/>
</dbReference>
<evidence type="ECO:0000256" key="4">
    <source>
        <dbReference type="ARBA" id="ARBA00035129"/>
    </source>
</evidence>
<dbReference type="InterPro" id="IPR019083">
    <property type="entry name" value="SAM_Ribosomal_mS41"/>
</dbReference>
<reference evidence="6" key="1">
    <citation type="submission" date="2021-01" db="EMBL/GenBank/DDBJ databases">
        <authorList>
            <consortium name="Genoscope - CEA"/>
            <person name="William W."/>
        </authorList>
    </citation>
    <scope>NUCLEOTIDE SEQUENCE</scope>
</reference>
<evidence type="ECO:0000313" key="6">
    <source>
        <dbReference type="EMBL" id="CAD8073398.1"/>
    </source>
</evidence>
<dbReference type="EMBL" id="CAJJDM010000051">
    <property type="protein sequence ID" value="CAD8073398.1"/>
    <property type="molecule type" value="Genomic_DNA"/>
</dbReference>
<dbReference type="GO" id="GO:0005739">
    <property type="term" value="C:mitochondrion"/>
    <property type="evidence" value="ECO:0007669"/>
    <property type="project" value="UniProtKB-SubCell"/>
</dbReference>
<evidence type="ECO:0000256" key="2">
    <source>
        <dbReference type="ARBA" id="ARBA00010492"/>
    </source>
</evidence>
<proteinExistence type="inferred from homology"/>
<dbReference type="OMA" id="EWEVEMF"/>
<evidence type="ECO:0000256" key="3">
    <source>
        <dbReference type="ARBA" id="ARBA00023128"/>
    </source>
</evidence>
<sequence length="102" mass="12126">MRRRTITPIFPPPGYNLTIPDWPVEQFMLRIGKGCSDYADKFEKLTEVFEADRFQMKEKGIPPKVRKYIFSIKEQLRRGVLTFEYLERRTSVTIPKKKATKK</sequence>
<evidence type="ECO:0000259" key="5">
    <source>
        <dbReference type="SMART" id="SM01238"/>
    </source>
</evidence>
<name>A0A8S1LX74_PARPR</name>
<evidence type="ECO:0000313" key="7">
    <source>
        <dbReference type="Proteomes" id="UP000688137"/>
    </source>
</evidence>